<evidence type="ECO:0000313" key="8">
    <source>
        <dbReference type="EMBL" id="CEL00491.1"/>
    </source>
</evidence>
<keyword evidence="2 3" id="KW-0040">ANK repeat</keyword>
<feature type="repeat" description="ANK" evidence="3">
    <location>
        <begin position="1169"/>
        <end position="1201"/>
    </location>
</feature>
<evidence type="ECO:0000259" key="5">
    <source>
        <dbReference type="Pfam" id="PF01048"/>
    </source>
</evidence>
<feature type="repeat" description="ANK" evidence="3">
    <location>
        <begin position="1136"/>
        <end position="1168"/>
    </location>
</feature>
<gene>
    <name evidence="8" type="ORF">ASPCAL00091</name>
</gene>
<evidence type="ECO:0000259" key="6">
    <source>
        <dbReference type="Pfam" id="PF22939"/>
    </source>
</evidence>
<organism evidence="8 9">
    <name type="scientific">Aspergillus calidoustus</name>
    <dbReference type="NCBI Taxonomy" id="454130"/>
    <lineage>
        <taxon>Eukaryota</taxon>
        <taxon>Fungi</taxon>
        <taxon>Dikarya</taxon>
        <taxon>Ascomycota</taxon>
        <taxon>Pezizomycotina</taxon>
        <taxon>Eurotiomycetes</taxon>
        <taxon>Eurotiomycetidae</taxon>
        <taxon>Eurotiales</taxon>
        <taxon>Aspergillaceae</taxon>
        <taxon>Aspergillus</taxon>
        <taxon>Aspergillus subgen. Nidulantes</taxon>
    </lineage>
</organism>
<accession>A0A0U5FMJ6</accession>
<dbReference type="InterPro" id="IPR002110">
    <property type="entry name" value="Ankyrin_rpt"/>
</dbReference>
<sequence length="1430" mass="159546">MASPPASRNDFEIAIVCALPTEYNAVTELVDHFWEDHGYEYGKAREDANTYTTARIGNCDVVLVLLSGTGKAIAASAATSLRSSYPRIKLLLLTGICGGVPLVGTEDEILLGDVVLSETVIQYDYGRRYPDKFVMKHTVAESLSRPAKEVRNLVAILKTNRALQKLQQRAAFFLEQIQDKPPGERSRINYDYPGAVNDRLFAANFRHKHHVSSDCLCRHCHTESDPVCEESRTLLCDELGCNAGDHIKRHRLEAKELLELQDRNKEAQAPSIFVGRIGSGDIVLKSGEDRDRLAKLHSILAFEMEGAGAWDELPCIVIKGVSDYADSHKNDKWQDFAAATAASTMKALLERYTPPDKPPDSSLSFHSLQIGPGMSYAERNEGQSRVPVSGISPHNLSHLNYRLRRKSPRGTITDGYEASATPTALAPPPTKYIRALPSRENGQGSESLDNSVPYTPVSTATGLAESIESEAHGDISDQDNRCLDGFRPTASQPKDAKINSAIDSATNQMLVEQLYFSKIDERLTHLTPAQGNTCRWLLSKSEYTDWYNNVKLHDHCGFLWIKGNPGTGKSTLMKFLFENERANTKNDHLQILLSFFFLARGTPEEKSTVGLYRSLLHQLFQKVPSLTESLNWMTPDGARVIQRGGWSEEALKQTLKHAAEKLGNMSLTMYIDALDECEDSQAERMILFFEELCEESVGNIRICFSSRHYPHIEITTGTELTLEDEDGHKEDIQKYIKSNLKLGRRNQQTESLQSEILEKSSRIFLWVVLVIKILTELPDKSIRKMRQRLQEIPTELTKLFEMILARDRKNLEQMKLCLSWVLFAIRPLKPQELYFAIQLGLDKACSAYWDTDDIDIDSMKTFVKSSSKGLVEVTRNKAGEVQFIHESVREFLLSEDGARWSGASGNLVGHGHRHLRDCCLAQINATITQHVDIPESLPKRTETDKLRKTIASKFPFLEYAVLSILQHANSAQHAGLDQRAFLSDFPLPRWIFLNNAFEKFEVRRYTQTVTLLYILAERNLADLIHIYPHLESWLDVHDDRYGPPIFAARATGSHEAANAILQAQIHEQPAGSSVRRLLERCLENAHNNPTFGRDFTFSRTKGVTKHVIEQGDEVVLNFLYSLGKVDPAWKEKTVIHARRPLAWAAKNGHEGVVRFLLEKGAEVDWMDPNGRTALCEGASGAHEAVVKLLLKNGAEVDSKDNSGETPLSHAAYKGHQAVVKLLLKNGAEVDSKDISGETPLSRAAYKGHRAVVKLLLENGAEVESKDNNGRTPLSWAASSQNKDVVELLLENGAEVELKDNNGRTPLSWAASDGNEDVFKLLLSDTRVDPEAKDDNGRTPLSWAASYEASYGNKAVTKLLLSDPRVDPEAKDKNGRTPLSWAASGKLTSDVTKLLLADPRVAPEAKDNNGRTPSSWAREVGNNDVARLLEG</sequence>
<name>A0A0U5FMJ6_ASPCI</name>
<dbReference type="SMART" id="SM00248">
    <property type="entry name" value="ANK"/>
    <property type="match status" value="8"/>
</dbReference>
<dbReference type="OrthoDB" id="194358at2759"/>
<dbReference type="EMBL" id="CDMC01000001">
    <property type="protein sequence ID" value="CEL00491.1"/>
    <property type="molecule type" value="Genomic_DNA"/>
</dbReference>
<evidence type="ECO:0000313" key="9">
    <source>
        <dbReference type="Proteomes" id="UP000054771"/>
    </source>
</evidence>
<dbReference type="InterPro" id="IPR027417">
    <property type="entry name" value="P-loop_NTPase"/>
</dbReference>
<dbReference type="PANTHER" id="PTHR24197:SF48">
    <property type="entry name" value="ANKYRIN REPEAT DOMAIN-CONTAINING PROTEIN 61"/>
    <property type="match status" value="1"/>
</dbReference>
<dbReference type="OMA" id="TMEANTE"/>
<dbReference type="GO" id="GO:0003824">
    <property type="term" value="F:catalytic activity"/>
    <property type="evidence" value="ECO:0007669"/>
    <property type="project" value="InterPro"/>
</dbReference>
<feature type="domain" description="Nucleoside phosphorylase" evidence="5">
    <location>
        <begin position="12"/>
        <end position="130"/>
    </location>
</feature>
<dbReference type="PANTHER" id="PTHR24197">
    <property type="entry name" value="ANKYRIN REPEAT DOMAIN-CONTAINING PROTEIN 61"/>
    <property type="match status" value="1"/>
</dbReference>
<dbReference type="Gene3D" id="3.40.50.1580">
    <property type="entry name" value="Nucleoside phosphorylase domain"/>
    <property type="match status" value="1"/>
</dbReference>
<reference evidence="9" key="1">
    <citation type="journal article" date="2016" name="Genome Announc.">
        <title>Draft genome sequences of fungus Aspergillus calidoustus.</title>
        <authorList>
            <person name="Horn F."/>
            <person name="Linde J."/>
            <person name="Mattern D.J."/>
            <person name="Walther G."/>
            <person name="Guthke R."/>
            <person name="Scherlach K."/>
            <person name="Martin K."/>
            <person name="Brakhage A.A."/>
            <person name="Petzke L."/>
            <person name="Valiante V."/>
        </authorList>
    </citation>
    <scope>NUCLEOTIDE SEQUENCE [LARGE SCALE GENOMIC DNA]</scope>
    <source>
        <strain evidence="9">SF006504</strain>
    </source>
</reference>
<feature type="domain" description="Nephrocystin 3-like N-terminal" evidence="7">
    <location>
        <begin position="532"/>
        <end position="707"/>
    </location>
</feature>
<dbReference type="InterPro" id="IPR035994">
    <property type="entry name" value="Nucleoside_phosphorylase_sf"/>
</dbReference>
<dbReference type="Gene3D" id="3.40.50.300">
    <property type="entry name" value="P-loop containing nucleotide triphosphate hydrolases"/>
    <property type="match status" value="1"/>
</dbReference>
<dbReference type="InterPro" id="IPR056884">
    <property type="entry name" value="NPHP3-like_N"/>
</dbReference>
<dbReference type="SUPFAM" id="SSF52540">
    <property type="entry name" value="P-loop containing nucleoside triphosphate hydrolases"/>
    <property type="match status" value="1"/>
</dbReference>
<evidence type="ECO:0000256" key="1">
    <source>
        <dbReference type="ARBA" id="ARBA00022737"/>
    </source>
</evidence>
<evidence type="ECO:0000256" key="4">
    <source>
        <dbReference type="SAM" id="MobiDB-lite"/>
    </source>
</evidence>
<feature type="region of interest" description="Disordered" evidence="4">
    <location>
        <begin position="1398"/>
        <end position="1422"/>
    </location>
</feature>
<dbReference type="InterPro" id="IPR054471">
    <property type="entry name" value="GPIID_WHD"/>
</dbReference>
<dbReference type="Pfam" id="PF12796">
    <property type="entry name" value="Ank_2"/>
    <property type="match status" value="3"/>
</dbReference>
<dbReference type="PRINTS" id="PR01415">
    <property type="entry name" value="ANKYRIN"/>
</dbReference>
<keyword evidence="1" id="KW-0677">Repeat</keyword>
<dbReference type="SUPFAM" id="SSF53167">
    <property type="entry name" value="Purine and uridine phosphorylases"/>
    <property type="match status" value="1"/>
</dbReference>
<feature type="repeat" description="ANK" evidence="3">
    <location>
        <begin position="1301"/>
        <end position="1323"/>
    </location>
</feature>
<feature type="repeat" description="ANK" evidence="3">
    <location>
        <begin position="1202"/>
        <end position="1234"/>
    </location>
</feature>
<feature type="domain" description="GPI inositol-deacylase winged helix" evidence="6">
    <location>
        <begin position="813"/>
        <end position="896"/>
    </location>
</feature>
<keyword evidence="9" id="KW-1185">Reference proteome</keyword>
<feature type="repeat" description="ANK" evidence="3">
    <location>
        <begin position="1235"/>
        <end position="1267"/>
    </location>
</feature>
<dbReference type="PROSITE" id="PS50088">
    <property type="entry name" value="ANK_REPEAT"/>
    <property type="match status" value="6"/>
</dbReference>
<feature type="repeat" description="ANK" evidence="3">
    <location>
        <begin position="1268"/>
        <end position="1300"/>
    </location>
</feature>
<dbReference type="Pfam" id="PF22939">
    <property type="entry name" value="WHD_GPIID"/>
    <property type="match status" value="1"/>
</dbReference>
<dbReference type="Gene3D" id="1.25.40.20">
    <property type="entry name" value="Ankyrin repeat-containing domain"/>
    <property type="match status" value="3"/>
</dbReference>
<protein>
    <submittedName>
        <fullName evidence="8">Uncharacterized protein</fullName>
    </submittedName>
</protein>
<dbReference type="Pfam" id="PF24883">
    <property type="entry name" value="NPHP3_N"/>
    <property type="match status" value="1"/>
</dbReference>
<evidence type="ECO:0000256" key="2">
    <source>
        <dbReference type="ARBA" id="ARBA00023043"/>
    </source>
</evidence>
<dbReference type="STRING" id="454130.A0A0U5FMJ6"/>
<proteinExistence type="predicted"/>
<dbReference type="Proteomes" id="UP000054771">
    <property type="component" value="Unassembled WGS sequence"/>
</dbReference>
<dbReference type="Pfam" id="PF00023">
    <property type="entry name" value="Ank"/>
    <property type="match status" value="1"/>
</dbReference>
<dbReference type="Pfam" id="PF01048">
    <property type="entry name" value="PNP_UDP_1"/>
    <property type="match status" value="1"/>
</dbReference>
<feature type="region of interest" description="Disordered" evidence="4">
    <location>
        <begin position="435"/>
        <end position="454"/>
    </location>
</feature>
<dbReference type="InterPro" id="IPR000845">
    <property type="entry name" value="Nucleoside_phosphorylase_d"/>
</dbReference>
<dbReference type="PROSITE" id="PS50297">
    <property type="entry name" value="ANK_REP_REGION"/>
    <property type="match status" value="6"/>
</dbReference>
<dbReference type="InterPro" id="IPR036770">
    <property type="entry name" value="Ankyrin_rpt-contain_sf"/>
</dbReference>
<feature type="compositionally biased region" description="Polar residues" evidence="4">
    <location>
        <begin position="440"/>
        <end position="454"/>
    </location>
</feature>
<dbReference type="SUPFAM" id="SSF48403">
    <property type="entry name" value="Ankyrin repeat"/>
    <property type="match status" value="1"/>
</dbReference>
<dbReference type="CDD" id="cd09008">
    <property type="entry name" value="MTAN"/>
    <property type="match status" value="1"/>
</dbReference>
<dbReference type="GO" id="GO:0009116">
    <property type="term" value="P:nucleoside metabolic process"/>
    <property type="evidence" value="ECO:0007669"/>
    <property type="project" value="InterPro"/>
</dbReference>
<evidence type="ECO:0000259" key="7">
    <source>
        <dbReference type="Pfam" id="PF24883"/>
    </source>
</evidence>
<evidence type="ECO:0000256" key="3">
    <source>
        <dbReference type="PROSITE-ProRule" id="PRU00023"/>
    </source>
</evidence>